<feature type="domain" description="CCHC-type" evidence="6">
    <location>
        <begin position="231"/>
        <end position="247"/>
    </location>
</feature>
<dbReference type="Proteomes" id="UP000801492">
    <property type="component" value="Unassembled WGS sequence"/>
</dbReference>
<reference evidence="7" key="1">
    <citation type="submission" date="2019-08" db="EMBL/GenBank/DDBJ databases">
        <title>The genome of the North American firefly Photinus pyralis.</title>
        <authorList>
            <consortium name="Photinus pyralis genome working group"/>
            <person name="Fallon T.R."/>
            <person name="Sander Lower S.E."/>
            <person name="Weng J.-K."/>
        </authorList>
    </citation>
    <scope>NUCLEOTIDE SEQUENCE</scope>
    <source>
        <strain evidence="7">TRF0915ILg1</strain>
        <tissue evidence="7">Whole body</tissue>
    </source>
</reference>
<dbReference type="InterPro" id="IPR043128">
    <property type="entry name" value="Rev_trsase/Diguanyl_cyclase"/>
</dbReference>
<dbReference type="GO" id="GO:0006508">
    <property type="term" value="P:proteolysis"/>
    <property type="evidence" value="ECO:0007669"/>
    <property type="project" value="UniProtKB-KW"/>
</dbReference>
<dbReference type="PANTHER" id="PTHR37984">
    <property type="entry name" value="PROTEIN CBG26694"/>
    <property type="match status" value="1"/>
</dbReference>
<keyword evidence="4" id="KW-0511">Multifunctional enzyme</keyword>
<dbReference type="InterPro" id="IPR050951">
    <property type="entry name" value="Retrovirus_Pol_polyprotein"/>
</dbReference>
<sequence>MMSHNITFESFNPDEESFSAYKERLENVFTLRQLKENAPRVAEAKRDVLLNCLKSKQYQLLSSLTAPDKPKEKSYDQLVDILQKQFTPVINVHTERHKFLSRIQQSSENLSTYIADLKVRAQKYAWICPDDTCKKQIDSIFQAQFIRGIRDKTLDVALTVEAARKQNLEEYSKDANSGTINKIQIENRSRSQFRSGRAKSDDKNQRSRYRNVSRKRSSKVDVINKLGLKNCCLACGKNNHVAAECRSKFKLECSSCKKKSHLAKVCISTMLKQKKQVTDDTVNNIDESYEDYSINSIPYIDIFSSEDRELCKKITIKLQLNGQDQEFELDSGRMALCYSSFIPNASKILYPLNQLLRKGAKFHWSKECKDAFNAIKNDLCSDSILIPFQSELPIVLETDASPYGLAGILSHRINGENKPIAFISRTLTAAEKNYSHIDKDATEIY</sequence>
<feature type="region of interest" description="Disordered" evidence="5">
    <location>
        <begin position="190"/>
        <end position="216"/>
    </location>
</feature>
<comment type="caution">
    <text evidence="7">The sequence shown here is derived from an EMBL/GenBank/DDBJ whole genome shotgun (WGS) entry which is preliminary data.</text>
</comment>
<keyword evidence="2" id="KW-0378">Hydrolase</keyword>
<dbReference type="GO" id="GO:0008270">
    <property type="term" value="F:zinc ion binding"/>
    <property type="evidence" value="ECO:0007669"/>
    <property type="project" value="InterPro"/>
</dbReference>
<evidence type="ECO:0000256" key="3">
    <source>
        <dbReference type="ARBA" id="ARBA00023125"/>
    </source>
</evidence>
<dbReference type="InterPro" id="IPR048270">
    <property type="entry name" value="PNMA_C"/>
</dbReference>
<evidence type="ECO:0000256" key="1">
    <source>
        <dbReference type="ARBA" id="ARBA00022670"/>
    </source>
</evidence>
<dbReference type="OrthoDB" id="6773247at2759"/>
<dbReference type="Pfam" id="PF14893">
    <property type="entry name" value="PNMA"/>
    <property type="match status" value="1"/>
</dbReference>
<dbReference type="InterPro" id="IPR041577">
    <property type="entry name" value="RT_RNaseH_2"/>
</dbReference>
<dbReference type="EMBL" id="VTPC01090981">
    <property type="protein sequence ID" value="KAF2880339.1"/>
    <property type="molecule type" value="Genomic_DNA"/>
</dbReference>
<dbReference type="GO" id="GO:0004190">
    <property type="term" value="F:aspartic-type endopeptidase activity"/>
    <property type="evidence" value="ECO:0007669"/>
    <property type="project" value="UniProtKB-KW"/>
</dbReference>
<keyword evidence="2" id="KW-0064">Aspartyl protease</keyword>
<dbReference type="Gene3D" id="4.10.60.10">
    <property type="entry name" value="Zinc finger, CCHC-type"/>
    <property type="match status" value="1"/>
</dbReference>
<evidence type="ECO:0000313" key="7">
    <source>
        <dbReference type="EMBL" id="KAF2880339.1"/>
    </source>
</evidence>
<dbReference type="SUPFAM" id="SSF57756">
    <property type="entry name" value="Retrovirus zinc finger-like domains"/>
    <property type="match status" value="1"/>
</dbReference>
<evidence type="ECO:0000259" key="6">
    <source>
        <dbReference type="SMART" id="SM00343"/>
    </source>
</evidence>
<evidence type="ECO:0000313" key="8">
    <source>
        <dbReference type="Proteomes" id="UP000801492"/>
    </source>
</evidence>
<gene>
    <name evidence="7" type="ORF">ILUMI_25827</name>
</gene>
<dbReference type="GO" id="GO:0003677">
    <property type="term" value="F:DNA binding"/>
    <property type="evidence" value="ECO:0007669"/>
    <property type="project" value="UniProtKB-KW"/>
</dbReference>
<dbReference type="InterPro" id="IPR001878">
    <property type="entry name" value="Znf_CCHC"/>
</dbReference>
<feature type="domain" description="CCHC-type" evidence="6">
    <location>
        <begin position="252"/>
        <end position="268"/>
    </location>
</feature>
<dbReference type="AlphaFoldDB" id="A0A8K0C6Q8"/>
<evidence type="ECO:0000256" key="4">
    <source>
        <dbReference type="ARBA" id="ARBA00023268"/>
    </source>
</evidence>
<dbReference type="InterPro" id="IPR043502">
    <property type="entry name" value="DNA/RNA_pol_sf"/>
</dbReference>
<dbReference type="PANTHER" id="PTHR37984:SF5">
    <property type="entry name" value="PROTEIN NYNRIN-LIKE"/>
    <property type="match status" value="1"/>
</dbReference>
<dbReference type="InterPro" id="IPR036875">
    <property type="entry name" value="Znf_CCHC_sf"/>
</dbReference>
<dbReference type="Gene3D" id="3.30.70.270">
    <property type="match status" value="1"/>
</dbReference>
<feature type="non-terminal residue" evidence="7">
    <location>
        <position position="445"/>
    </location>
</feature>
<organism evidence="7 8">
    <name type="scientific">Ignelater luminosus</name>
    <name type="common">Cucubano</name>
    <name type="synonym">Pyrophorus luminosus</name>
    <dbReference type="NCBI Taxonomy" id="2038154"/>
    <lineage>
        <taxon>Eukaryota</taxon>
        <taxon>Metazoa</taxon>
        <taxon>Ecdysozoa</taxon>
        <taxon>Arthropoda</taxon>
        <taxon>Hexapoda</taxon>
        <taxon>Insecta</taxon>
        <taxon>Pterygota</taxon>
        <taxon>Neoptera</taxon>
        <taxon>Endopterygota</taxon>
        <taxon>Coleoptera</taxon>
        <taxon>Polyphaga</taxon>
        <taxon>Elateriformia</taxon>
        <taxon>Elateroidea</taxon>
        <taxon>Elateridae</taxon>
        <taxon>Agrypninae</taxon>
        <taxon>Pyrophorini</taxon>
        <taxon>Ignelater</taxon>
    </lineage>
</organism>
<name>A0A8K0C6Q8_IGNLU</name>
<dbReference type="Pfam" id="PF17919">
    <property type="entry name" value="RT_RNaseH_2"/>
    <property type="match status" value="1"/>
</dbReference>
<keyword evidence="1" id="KW-0645">Protease</keyword>
<keyword evidence="3" id="KW-0238">DNA-binding</keyword>
<evidence type="ECO:0000256" key="2">
    <source>
        <dbReference type="ARBA" id="ARBA00022750"/>
    </source>
</evidence>
<evidence type="ECO:0000256" key="5">
    <source>
        <dbReference type="SAM" id="MobiDB-lite"/>
    </source>
</evidence>
<keyword evidence="8" id="KW-1185">Reference proteome</keyword>
<proteinExistence type="predicted"/>
<accession>A0A8K0C6Q8</accession>
<dbReference type="GO" id="GO:0071897">
    <property type="term" value="P:DNA biosynthetic process"/>
    <property type="evidence" value="ECO:0007669"/>
    <property type="project" value="UniProtKB-ARBA"/>
</dbReference>
<dbReference type="SMART" id="SM00343">
    <property type="entry name" value="ZnF_C2HC"/>
    <property type="match status" value="2"/>
</dbReference>
<protein>
    <recommendedName>
        <fullName evidence="6">CCHC-type domain-containing protein</fullName>
    </recommendedName>
</protein>
<feature type="compositionally biased region" description="Basic residues" evidence="5">
    <location>
        <begin position="206"/>
        <end position="216"/>
    </location>
</feature>
<dbReference type="SUPFAM" id="SSF56672">
    <property type="entry name" value="DNA/RNA polymerases"/>
    <property type="match status" value="1"/>
</dbReference>